<dbReference type="Pfam" id="PF13781">
    <property type="entry name" value="DoxX_3"/>
    <property type="match status" value="1"/>
</dbReference>
<evidence type="ECO:0000256" key="1">
    <source>
        <dbReference type="SAM" id="Phobius"/>
    </source>
</evidence>
<dbReference type="InterPro" id="IPR025695">
    <property type="entry name" value="DoxX-like"/>
</dbReference>
<reference evidence="2 3" key="1">
    <citation type="submission" date="2020-08" db="EMBL/GenBank/DDBJ databases">
        <title>Genomic Encyclopedia of Type Strains, Phase III (KMG-III): the genomes of soil and plant-associated and newly described type strains.</title>
        <authorList>
            <person name="Whitman W."/>
        </authorList>
    </citation>
    <scope>NUCLEOTIDE SEQUENCE [LARGE SCALE GENOMIC DNA]</scope>
    <source>
        <strain evidence="2 3">CECT 5862</strain>
    </source>
</reference>
<keyword evidence="1" id="KW-0812">Transmembrane</keyword>
<gene>
    <name evidence="2" type="ORF">FHS18_002359</name>
</gene>
<name>A0A7W5FMP6_9BACL</name>
<dbReference type="AlphaFoldDB" id="A0A7W5FMP6"/>
<sequence length="311" mass="34867">MKRAKPIFVELQMQTELETLWERTQTPALHEQWDLRFSSITYLPQEKGKPQQFRYTTHIGFGMAVEGTGETRARKDLRSGERLSTLVFASDQPISLIREGRGYWKYEPNGDGVLFTTRYDYETRFGLAGRLLDRWLFRPLFGYATAWSFDLLRIWLEKSIAPAVTIERALLHYVSVAVLAILWGYEGLVPKLLFPESGELELLERTGWAAGGGHSLLMALGIVEIAAAVAVIKFHRHKWLYRGQQLALILLAGIAIGAQPGLLAAPFNPLTLTIPMLAAAFVAERTMTDLPQANRCRRAAPISGVERGVGV</sequence>
<feature type="transmembrane region" description="Helical" evidence="1">
    <location>
        <begin position="246"/>
        <end position="267"/>
    </location>
</feature>
<dbReference type="EMBL" id="JACHXK010000004">
    <property type="protein sequence ID" value="MBB3110292.1"/>
    <property type="molecule type" value="Genomic_DNA"/>
</dbReference>
<evidence type="ECO:0008006" key="4">
    <source>
        <dbReference type="Google" id="ProtNLM"/>
    </source>
</evidence>
<keyword evidence="1" id="KW-0472">Membrane</keyword>
<organism evidence="2 3">
    <name type="scientific">Paenibacillus phyllosphaerae</name>
    <dbReference type="NCBI Taxonomy" id="274593"/>
    <lineage>
        <taxon>Bacteria</taxon>
        <taxon>Bacillati</taxon>
        <taxon>Bacillota</taxon>
        <taxon>Bacilli</taxon>
        <taxon>Bacillales</taxon>
        <taxon>Paenibacillaceae</taxon>
        <taxon>Paenibacillus</taxon>
    </lineage>
</organism>
<dbReference type="RefSeq" id="WP_183600165.1">
    <property type="nucleotide sequence ID" value="NZ_JACHXK010000004.1"/>
</dbReference>
<comment type="caution">
    <text evidence="2">The sequence shown here is derived from an EMBL/GenBank/DDBJ whole genome shotgun (WGS) entry which is preliminary data.</text>
</comment>
<keyword evidence="1" id="KW-1133">Transmembrane helix</keyword>
<protein>
    <recommendedName>
        <fullName evidence="4">DoxX-like family protein</fullName>
    </recommendedName>
</protein>
<evidence type="ECO:0000313" key="2">
    <source>
        <dbReference type="EMBL" id="MBB3110292.1"/>
    </source>
</evidence>
<feature type="transmembrane region" description="Helical" evidence="1">
    <location>
        <begin position="170"/>
        <end position="188"/>
    </location>
</feature>
<dbReference type="SUPFAM" id="SSF55961">
    <property type="entry name" value="Bet v1-like"/>
    <property type="match status" value="1"/>
</dbReference>
<dbReference type="Gene3D" id="3.30.530.20">
    <property type="match status" value="1"/>
</dbReference>
<proteinExistence type="predicted"/>
<dbReference type="InterPro" id="IPR023393">
    <property type="entry name" value="START-like_dom_sf"/>
</dbReference>
<evidence type="ECO:0000313" key="3">
    <source>
        <dbReference type="Proteomes" id="UP000570361"/>
    </source>
</evidence>
<accession>A0A7W5FMP6</accession>
<feature type="transmembrane region" description="Helical" evidence="1">
    <location>
        <begin position="208"/>
        <end position="234"/>
    </location>
</feature>
<keyword evidence="3" id="KW-1185">Reference proteome</keyword>
<dbReference type="Proteomes" id="UP000570361">
    <property type="component" value="Unassembled WGS sequence"/>
</dbReference>